<evidence type="ECO:0000256" key="1">
    <source>
        <dbReference type="SAM" id="MobiDB-lite"/>
    </source>
</evidence>
<protein>
    <recommendedName>
        <fullName evidence="2">DUF4005 domain-containing protein</fullName>
    </recommendedName>
</protein>
<evidence type="ECO:0000259" key="2">
    <source>
        <dbReference type="Pfam" id="PF13178"/>
    </source>
</evidence>
<sequence>MAATESAKAKLRAQGSPKVVQDGSEKNNSARRQSLPSPTNSKISSHSPRTQRPVHSGGKGGHKSDKAASSSRDGNGKVVQAEWKR</sequence>
<name>I3STY1_MEDTR</name>
<proteinExistence type="evidence at transcript level"/>
<feature type="domain" description="DUF4005" evidence="2">
    <location>
        <begin position="1"/>
        <end position="64"/>
    </location>
</feature>
<dbReference type="EMBL" id="BT143929">
    <property type="protein sequence ID" value="AFK43723.1"/>
    <property type="molecule type" value="mRNA"/>
</dbReference>
<evidence type="ECO:0000313" key="3">
    <source>
        <dbReference type="EMBL" id="AFK43723.1"/>
    </source>
</evidence>
<organism evidence="3">
    <name type="scientific">Medicago truncatula</name>
    <name type="common">Barrel medic</name>
    <name type="synonym">Medicago tribuloides</name>
    <dbReference type="NCBI Taxonomy" id="3880"/>
    <lineage>
        <taxon>Eukaryota</taxon>
        <taxon>Viridiplantae</taxon>
        <taxon>Streptophyta</taxon>
        <taxon>Embryophyta</taxon>
        <taxon>Tracheophyta</taxon>
        <taxon>Spermatophyta</taxon>
        <taxon>Magnoliopsida</taxon>
        <taxon>eudicotyledons</taxon>
        <taxon>Gunneridae</taxon>
        <taxon>Pentapetalae</taxon>
        <taxon>rosids</taxon>
        <taxon>fabids</taxon>
        <taxon>Fabales</taxon>
        <taxon>Fabaceae</taxon>
        <taxon>Papilionoideae</taxon>
        <taxon>50 kb inversion clade</taxon>
        <taxon>NPAAA clade</taxon>
        <taxon>Hologalegina</taxon>
        <taxon>IRL clade</taxon>
        <taxon>Trifolieae</taxon>
        <taxon>Medicago</taxon>
    </lineage>
</organism>
<dbReference type="ExpressionAtlas" id="I3STY1">
    <property type="expression patterns" value="differential"/>
</dbReference>
<accession>I3STY1</accession>
<dbReference type="InterPro" id="IPR025064">
    <property type="entry name" value="DUF4005"/>
</dbReference>
<dbReference type="AlphaFoldDB" id="I3STY1"/>
<dbReference type="Pfam" id="PF13178">
    <property type="entry name" value="DUF4005"/>
    <property type="match status" value="1"/>
</dbReference>
<feature type="compositionally biased region" description="Polar residues" evidence="1">
    <location>
        <begin position="26"/>
        <end position="50"/>
    </location>
</feature>
<feature type="region of interest" description="Disordered" evidence="1">
    <location>
        <begin position="1"/>
        <end position="85"/>
    </location>
</feature>
<reference evidence="3" key="1">
    <citation type="submission" date="2012-05" db="EMBL/GenBank/DDBJ databases">
        <authorList>
            <person name="Krishnakumar V."/>
            <person name="Cheung F."/>
            <person name="Xiao Y."/>
            <person name="Chan A."/>
            <person name="Moskal W.A."/>
            <person name="Town C.D."/>
        </authorList>
    </citation>
    <scope>NUCLEOTIDE SEQUENCE</scope>
</reference>